<comment type="caution">
    <text evidence="3">The sequence shown here is derived from an EMBL/GenBank/DDBJ whole genome shotgun (WGS) entry which is preliminary data.</text>
</comment>
<keyword evidence="1" id="KW-0732">Signal</keyword>
<evidence type="ECO:0000313" key="4">
    <source>
        <dbReference type="Proteomes" id="UP000886657"/>
    </source>
</evidence>
<dbReference type="SUPFAM" id="SSF159245">
    <property type="entry name" value="AttH-like"/>
    <property type="match status" value="1"/>
</dbReference>
<dbReference type="PANTHER" id="PTHR38591:SF1">
    <property type="entry name" value="BLL1000 PROTEIN"/>
    <property type="match status" value="1"/>
</dbReference>
<dbReference type="AlphaFoldDB" id="A0A9D7XIV7"/>
<dbReference type="Pfam" id="PF17186">
    <property type="entry name" value="Lipocalin_9"/>
    <property type="match status" value="1"/>
</dbReference>
<evidence type="ECO:0000256" key="1">
    <source>
        <dbReference type="SAM" id="SignalP"/>
    </source>
</evidence>
<feature type="signal peptide" evidence="1">
    <location>
        <begin position="1"/>
        <end position="15"/>
    </location>
</feature>
<dbReference type="Proteomes" id="UP000886657">
    <property type="component" value="Unassembled WGS sequence"/>
</dbReference>
<dbReference type="InterPro" id="IPR010791">
    <property type="entry name" value="AttH_dom"/>
</dbReference>
<dbReference type="EMBL" id="JADKIO010000008">
    <property type="protein sequence ID" value="MBK9797088.1"/>
    <property type="molecule type" value="Genomic_DNA"/>
</dbReference>
<evidence type="ECO:0000313" key="3">
    <source>
        <dbReference type="EMBL" id="MBK9797088.1"/>
    </source>
</evidence>
<dbReference type="Pfam" id="PF07143">
    <property type="entry name" value="CrtC"/>
    <property type="match status" value="1"/>
</dbReference>
<protein>
    <submittedName>
        <fullName evidence="3">Carotenoid 1,2-hydratase</fullName>
    </submittedName>
</protein>
<feature type="domain" description="AttH" evidence="2">
    <location>
        <begin position="47"/>
        <end position="220"/>
    </location>
</feature>
<proteinExistence type="predicted"/>
<gene>
    <name evidence="3" type="ORF">IPP58_11430</name>
</gene>
<dbReference type="PANTHER" id="PTHR38591">
    <property type="entry name" value="HYDROLASE"/>
    <property type="match status" value="1"/>
</dbReference>
<name>A0A9D7XIV7_9BACT</name>
<organism evidence="3 4">
    <name type="scientific">Candidatus Geothrix skivensis</name>
    <dbReference type="NCBI Taxonomy" id="2954439"/>
    <lineage>
        <taxon>Bacteria</taxon>
        <taxon>Pseudomonadati</taxon>
        <taxon>Acidobacteriota</taxon>
        <taxon>Holophagae</taxon>
        <taxon>Holophagales</taxon>
        <taxon>Holophagaceae</taxon>
        <taxon>Geothrix</taxon>
    </lineage>
</organism>
<dbReference type="InterPro" id="IPR023374">
    <property type="entry name" value="AttH-like_dom_sf"/>
</dbReference>
<reference evidence="3" key="1">
    <citation type="submission" date="2020-10" db="EMBL/GenBank/DDBJ databases">
        <title>Connecting structure to function with the recovery of over 1000 high-quality activated sludge metagenome-assembled genomes encoding full-length rRNA genes using long-read sequencing.</title>
        <authorList>
            <person name="Singleton C.M."/>
            <person name="Petriglieri F."/>
            <person name="Kristensen J.M."/>
            <person name="Kirkegaard R.H."/>
            <person name="Michaelsen T.Y."/>
            <person name="Andersen M.H."/>
            <person name="Karst S.M."/>
            <person name="Dueholm M.S."/>
            <person name="Nielsen P.H."/>
            <person name="Albertsen M."/>
        </authorList>
    </citation>
    <scope>NUCLEOTIDE SEQUENCE</scope>
    <source>
        <strain evidence="3">Skiv_18-Q3-R9-52_MAXAC.067</strain>
    </source>
</reference>
<evidence type="ECO:0000259" key="2">
    <source>
        <dbReference type="Pfam" id="PF07143"/>
    </source>
</evidence>
<feature type="chain" id="PRO_5039193443" evidence="1">
    <location>
        <begin position="16"/>
        <end position="361"/>
    </location>
</feature>
<sequence>MKTLLMMTLALAASAVPPPGQEAFATARPGYVFAFPRDHGSHPAFRTEWWYFTGHLWTPDGTRRFGYQLTFFRQASPPSPWKGLPTWRSDQLHLAHAALTDEAGRRLLVDERLDRAGLLAGASETGLEVFQQDWSVAQDAAGSIHLHMTVRGAVLDLALLPSTPPVIFGEDGVSRKGADPSAASHYISFPRLGAAGTLRLPEGGVLAVQGLGWMDHEFSSNQLAPDQVGWDWAGIQLRDGRSLMAYRLRRGDGSQDPFSTLTEVDAKGRLRRSTRAFTLEAEGAWRSPASGATYPLPLRLEAWGERFSLVPILLDQELRTGRSTGITYWEGACRVMDGAGREVGEAYVELTGYAHSLKGRF</sequence>
<accession>A0A9D7XIV7</accession>
<dbReference type="Gene3D" id="2.40.370.10">
    <property type="entry name" value="AttH-like domain"/>
    <property type="match status" value="2"/>
</dbReference>